<name>A0A6G1F3C1_9ORYZ</name>
<protein>
    <submittedName>
        <fullName evidence="1">Uncharacterized protein</fullName>
    </submittedName>
</protein>
<gene>
    <name evidence="1" type="ORF">E2562_004538</name>
</gene>
<proteinExistence type="predicted"/>
<evidence type="ECO:0000313" key="2">
    <source>
        <dbReference type="Proteomes" id="UP000479710"/>
    </source>
</evidence>
<sequence length="67" mass="7881">MKVALKMKRKKDGSNRHYIVADSRMMEYAEEKPAEKHWSLQNLSIPVHLQSAIEQGTQMRFLKQPQL</sequence>
<keyword evidence="2" id="KW-1185">Reference proteome</keyword>
<comment type="caution">
    <text evidence="1">The sequence shown here is derived from an EMBL/GenBank/DDBJ whole genome shotgun (WGS) entry which is preliminary data.</text>
</comment>
<accession>A0A6G1F3C1</accession>
<reference evidence="1 2" key="1">
    <citation type="submission" date="2019-11" db="EMBL/GenBank/DDBJ databases">
        <title>Whole genome sequence of Oryza granulata.</title>
        <authorList>
            <person name="Li W."/>
        </authorList>
    </citation>
    <scope>NUCLEOTIDE SEQUENCE [LARGE SCALE GENOMIC DNA]</scope>
    <source>
        <strain evidence="2">cv. Menghai</strain>
        <tissue evidence="1">Leaf</tissue>
    </source>
</reference>
<organism evidence="1 2">
    <name type="scientific">Oryza meyeriana var. granulata</name>
    <dbReference type="NCBI Taxonomy" id="110450"/>
    <lineage>
        <taxon>Eukaryota</taxon>
        <taxon>Viridiplantae</taxon>
        <taxon>Streptophyta</taxon>
        <taxon>Embryophyta</taxon>
        <taxon>Tracheophyta</taxon>
        <taxon>Spermatophyta</taxon>
        <taxon>Magnoliopsida</taxon>
        <taxon>Liliopsida</taxon>
        <taxon>Poales</taxon>
        <taxon>Poaceae</taxon>
        <taxon>BOP clade</taxon>
        <taxon>Oryzoideae</taxon>
        <taxon>Oryzeae</taxon>
        <taxon>Oryzinae</taxon>
        <taxon>Oryza</taxon>
        <taxon>Oryza meyeriana</taxon>
    </lineage>
</organism>
<evidence type="ECO:0000313" key="1">
    <source>
        <dbReference type="EMBL" id="KAF0931407.1"/>
    </source>
</evidence>
<dbReference type="Proteomes" id="UP000479710">
    <property type="component" value="Unassembled WGS sequence"/>
</dbReference>
<dbReference type="EMBL" id="SPHZ02000001">
    <property type="protein sequence ID" value="KAF0931407.1"/>
    <property type="molecule type" value="Genomic_DNA"/>
</dbReference>
<dbReference type="AlphaFoldDB" id="A0A6G1F3C1"/>